<dbReference type="SUPFAM" id="SSF51905">
    <property type="entry name" value="FAD/NAD(P)-binding domain"/>
    <property type="match status" value="1"/>
</dbReference>
<dbReference type="Gene3D" id="3.50.50.60">
    <property type="entry name" value="FAD/NAD(P)-binding domain"/>
    <property type="match status" value="1"/>
</dbReference>
<feature type="non-terminal residue" evidence="2">
    <location>
        <position position="250"/>
    </location>
</feature>
<dbReference type="Pfam" id="PF07992">
    <property type="entry name" value="Pyr_redox_2"/>
    <property type="match status" value="1"/>
</dbReference>
<dbReference type="PANTHER" id="PTHR43014:SF4">
    <property type="entry name" value="PYRIDINE NUCLEOTIDE-DISULFIDE OXIDOREDUCTASE RCLA-RELATED"/>
    <property type="match status" value="1"/>
</dbReference>
<dbReference type="Gene3D" id="1.10.287.990">
    <property type="entry name" value="Fe,Mn superoxide dismutase (SOD) domain"/>
    <property type="match status" value="1"/>
</dbReference>
<reference evidence="2 3" key="1">
    <citation type="journal article" date="2020" name="Microorganisms">
        <title>Osmotic Adaptation and Compatible Solute Biosynthesis of Phototrophic Bacteria as Revealed from Genome Analyses.</title>
        <authorList>
            <person name="Imhoff J.F."/>
            <person name="Rahn T."/>
            <person name="Kunzel S."/>
            <person name="Keller A."/>
            <person name="Neulinger S.C."/>
        </authorList>
    </citation>
    <scope>NUCLEOTIDE SEQUENCE [LARGE SCALE GENOMIC DNA]</scope>
    <source>
        <strain evidence="2 3">DSM 9895</strain>
    </source>
</reference>
<dbReference type="InterPro" id="IPR023753">
    <property type="entry name" value="FAD/NAD-binding_dom"/>
</dbReference>
<keyword evidence="3" id="KW-1185">Reference proteome</keyword>
<gene>
    <name evidence="2" type="ORF">CKO28_26890</name>
</gene>
<dbReference type="PRINTS" id="PR00411">
    <property type="entry name" value="PNDRDTASEI"/>
</dbReference>
<dbReference type="GO" id="GO:0004148">
    <property type="term" value="F:dihydrolipoyl dehydrogenase (NADH) activity"/>
    <property type="evidence" value="ECO:0007669"/>
    <property type="project" value="UniProtKB-EC"/>
</dbReference>
<dbReference type="EC" id="1.8.1.4" evidence="2"/>
<dbReference type="EMBL" id="NRRL01000254">
    <property type="protein sequence ID" value="MBK1671621.1"/>
    <property type="molecule type" value="Genomic_DNA"/>
</dbReference>
<comment type="caution">
    <text evidence="2">The sequence shown here is derived from an EMBL/GenBank/DDBJ whole genome shotgun (WGS) entry which is preliminary data.</text>
</comment>
<keyword evidence="2" id="KW-0560">Oxidoreductase</keyword>
<sequence length="250" mass="26923">MPSKLLIAAAERADAVRDAAGFGVQAGGLTIDGKAVMERVRDERDRFVGLVRETVETFDPAHRVTGHATFADPHTIALEDGTRLQADRIVVATGSRPVWPSAFEHVGDRLVVNDDIFDWMDLPDSVAVFGGGIIGLELGQALARLGVRVRIFGKGGSVANLTDPVVKARAVSAINKTVPFDPDADVSEIVRDDDAVSVTFAADDDRHTHRFDYLLAATGRKPNVDKLAIDRSGLDLDTRGVPTFDPLTMQ</sequence>
<dbReference type="PANTHER" id="PTHR43014">
    <property type="entry name" value="MERCURIC REDUCTASE"/>
    <property type="match status" value="1"/>
</dbReference>
<evidence type="ECO:0000313" key="2">
    <source>
        <dbReference type="EMBL" id="MBK1671621.1"/>
    </source>
</evidence>
<proteinExistence type="predicted"/>
<dbReference type="InterPro" id="IPR036324">
    <property type="entry name" value="Mn/Fe_SOD_N_sf"/>
</dbReference>
<protein>
    <submittedName>
        <fullName evidence="2">Dihydrolipoamide dehydrogenase</fullName>
        <ecNumber evidence="2">1.8.1.4</ecNumber>
    </submittedName>
</protein>
<name>A0ABS1DNM6_9PROT</name>
<dbReference type="InterPro" id="IPR036188">
    <property type="entry name" value="FAD/NAD-bd_sf"/>
</dbReference>
<dbReference type="PRINTS" id="PR00368">
    <property type="entry name" value="FADPNR"/>
</dbReference>
<evidence type="ECO:0000313" key="3">
    <source>
        <dbReference type="Proteomes" id="UP001296873"/>
    </source>
</evidence>
<accession>A0ABS1DNM6</accession>
<evidence type="ECO:0000259" key="1">
    <source>
        <dbReference type="Pfam" id="PF07992"/>
    </source>
</evidence>
<feature type="domain" description="FAD/NAD(P)-binding" evidence="1">
    <location>
        <begin position="2"/>
        <end position="242"/>
    </location>
</feature>
<organism evidence="2 3">
    <name type="scientific">Rhodovibrio sodomensis</name>
    <dbReference type="NCBI Taxonomy" id="1088"/>
    <lineage>
        <taxon>Bacteria</taxon>
        <taxon>Pseudomonadati</taxon>
        <taxon>Pseudomonadota</taxon>
        <taxon>Alphaproteobacteria</taxon>
        <taxon>Rhodospirillales</taxon>
        <taxon>Rhodovibrionaceae</taxon>
        <taxon>Rhodovibrio</taxon>
    </lineage>
</organism>
<dbReference type="Proteomes" id="UP001296873">
    <property type="component" value="Unassembled WGS sequence"/>
</dbReference>